<evidence type="ECO:0000313" key="2">
    <source>
        <dbReference type="EMBL" id="KAF2159652.1"/>
    </source>
</evidence>
<dbReference type="EMBL" id="ML993634">
    <property type="protein sequence ID" value="KAF2159652.1"/>
    <property type="molecule type" value="Genomic_DNA"/>
</dbReference>
<evidence type="ECO:0000256" key="1">
    <source>
        <dbReference type="SAM" id="MobiDB-lite"/>
    </source>
</evidence>
<keyword evidence="3" id="KW-1185">Reference proteome</keyword>
<proteinExistence type="predicted"/>
<sequence length="440" mass="48953">MEDPHESTPTPNDQEIIDQRDSGIEIDVPITDDEQPSRDAFDPGGSQLLSNIQRFSIASSKLGNKFLFQTTQRSNEMAKYLDKLRHTEESILQIAERFLGQREENLRNTGPKVLQDLKAQLATDRATLRDQSQVVLNVHASTGTTQYRLLAVQSKLRNALAKHNKSLPGGTAVFAEMNNEFNAELLTPSEVTDDLPQQAQSYFDAVGSIAVLQERLLELDDEHAEARTGRDLAVDQERELSTSDSVFENLYHNSRSELIRSLQDRMMTADQAKQACDDQGIDLDSLRHRQPTETSQADDDASDGHAQSLWLDRPDTMDFAMPQVDEIFLTASGVDVKQGDVTVTDGQGNGRPNSERIESWLSRAVDGEAVAEGHLVELAEAHGRIWLGDTRHPDHENAAGGDFDQNDSMAVPRSAFNRRKAVRAFHRASHRRCSVSAIDA</sequence>
<dbReference type="OrthoDB" id="10668743at2759"/>
<dbReference type="Proteomes" id="UP000799537">
    <property type="component" value="Unassembled WGS sequence"/>
</dbReference>
<name>A0A6A6C1F8_ZASCE</name>
<organism evidence="2 3">
    <name type="scientific">Zasmidium cellare ATCC 36951</name>
    <dbReference type="NCBI Taxonomy" id="1080233"/>
    <lineage>
        <taxon>Eukaryota</taxon>
        <taxon>Fungi</taxon>
        <taxon>Dikarya</taxon>
        <taxon>Ascomycota</taxon>
        <taxon>Pezizomycotina</taxon>
        <taxon>Dothideomycetes</taxon>
        <taxon>Dothideomycetidae</taxon>
        <taxon>Mycosphaerellales</taxon>
        <taxon>Mycosphaerellaceae</taxon>
        <taxon>Zasmidium</taxon>
    </lineage>
</organism>
<accession>A0A6A6C1F8</accession>
<evidence type="ECO:0008006" key="4">
    <source>
        <dbReference type="Google" id="ProtNLM"/>
    </source>
</evidence>
<feature type="region of interest" description="Disordered" evidence="1">
    <location>
        <begin position="1"/>
        <end position="21"/>
    </location>
</feature>
<dbReference type="GeneID" id="54567802"/>
<reference evidence="2" key="1">
    <citation type="journal article" date="2020" name="Stud. Mycol.">
        <title>101 Dothideomycetes genomes: a test case for predicting lifestyles and emergence of pathogens.</title>
        <authorList>
            <person name="Haridas S."/>
            <person name="Albert R."/>
            <person name="Binder M."/>
            <person name="Bloem J."/>
            <person name="Labutti K."/>
            <person name="Salamov A."/>
            <person name="Andreopoulos B."/>
            <person name="Baker S."/>
            <person name="Barry K."/>
            <person name="Bills G."/>
            <person name="Bluhm B."/>
            <person name="Cannon C."/>
            <person name="Castanera R."/>
            <person name="Culley D."/>
            <person name="Daum C."/>
            <person name="Ezra D."/>
            <person name="Gonzalez J."/>
            <person name="Henrissat B."/>
            <person name="Kuo A."/>
            <person name="Liang C."/>
            <person name="Lipzen A."/>
            <person name="Lutzoni F."/>
            <person name="Magnuson J."/>
            <person name="Mondo S."/>
            <person name="Nolan M."/>
            <person name="Ohm R."/>
            <person name="Pangilinan J."/>
            <person name="Park H.-J."/>
            <person name="Ramirez L."/>
            <person name="Alfaro M."/>
            <person name="Sun H."/>
            <person name="Tritt A."/>
            <person name="Yoshinaga Y."/>
            <person name="Zwiers L.-H."/>
            <person name="Turgeon B."/>
            <person name="Goodwin S."/>
            <person name="Spatafora J."/>
            <person name="Crous P."/>
            <person name="Grigoriev I."/>
        </authorList>
    </citation>
    <scope>NUCLEOTIDE SEQUENCE</scope>
    <source>
        <strain evidence="2">ATCC 36951</strain>
    </source>
</reference>
<dbReference type="AlphaFoldDB" id="A0A6A6C1F8"/>
<protein>
    <recommendedName>
        <fullName evidence="4">Fungal N-terminal domain-containing protein</fullName>
    </recommendedName>
</protein>
<gene>
    <name evidence="2" type="ORF">M409DRAFT_60585</name>
</gene>
<dbReference type="RefSeq" id="XP_033660541.1">
    <property type="nucleotide sequence ID" value="XM_033814530.1"/>
</dbReference>
<evidence type="ECO:0000313" key="3">
    <source>
        <dbReference type="Proteomes" id="UP000799537"/>
    </source>
</evidence>